<name>A0A6L8W988_9PROT</name>
<sequence length="405" mass="45407">MRVILIGCGIAGAALSLTLQRAGISHVVLEQASELSEVGAGLQQSPNSIRVLEYLGLKDELARIGVPPAAHLFKDYKTGEVYLKTPLMPKVEEFFGAPYYHVHRADLLDIMVKAMDPQNIRLNTKVVDVKENAQGVEVHLSDGTVEKGDVLIGSDGLHSMVREKFFTPEKPRPSGCVAWRGLVPVEVARNLGFEQNSYVWMGPHRSAVLYYVCGGDLFNWVGIGPYNDNAKESWSQTGSRDAALTEYEGWNEQIRELIAGTESLFMTNMIDREPLDRWVTDRVALMGDAAHAMMPYHAQGAGQSIEDAWVLGRSLEMAEGDIPAALKKYEKLRLDRANRVLLQSRAAENLFHMSDPDEISRRNARFARHQQEDQDGFPVGQRWLYSYDAEKAVMGTDDEWRKLSW</sequence>
<keyword evidence="4" id="KW-0560">Oxidoreductase</keyword>
<evidence type="ECO:0000256" key="3">
    <source>
        <dbReference type="ARBA" id="ARBA00022827"/>
    </source>
</evidence>
<dbReference type="PRINTS" id="PR00420">
    <property type="entry name" value="RNGMNOXGNASE"/>
</dbReference>
<dbReference type="PANTHER" id="PTHR13789">
    <property type="entry name" value="MONOOXYGENASE"/>
    <property type="match status" value="1"/>
</dbReference>
<evidence type="ECO:0000256" key="1">
    <source>
        <dbReference type="ARBA" id="ARBA00001974"/>
    </source>
</evidence>
<dbReference type="InterPro" id="IPR050493">
    <property type="entry name" value="FAD-dep_Monooxygenase_BioMet"/>
</dbReference>
<dbReference type="EMBL" id="WTUW01000002">
    <property type="protein sequence ID" value="MZR31698.1"/>
    <property type="molecule type" value="Genomic_DNA"/>
</dbReference>
<evidence type="ECO:0000259" key="6">
    <source>
        <dbReference type="Pfam" id="PF01494"/>
    </source>
</evidence>
<dbReference type="InterPro" id="IPR002938">
    <property type="entry name" value="FAD-bd"/>
</dbReference>
<evidence type="ECO:0000313" key="8">
    <source>
        <dbReference type="Proteomes" id="UP000476030"/>
    </source>
</evidence>
<dbReference type="AlphaFoldDB" id="A0A6L8W988"/>
<accession>A0A6L8W988</accession>
<evidence type="ECO:0000313" key="7">
    <source>
        <dbReference type="EMBL" id="MZR31698.1"/>
    </source>
</evidence>
<keyword evidence="8" id="KW-1185">Reference proteome</keyword>
<organism evidence="7 8">
    <name type="scientific">Sneathiella litorea</name>
    <dbReference type="NCBI Taxonomy" id="2606216"/>
    <lineage>
        <taxon>Bacteria</taxon>
        <taxon>Pseudomonadati</taxon>
        <taxon>Pseudomonadota</taxon>
        <taxon>Alphaproteobacteria</taxon>
        <taxon>Sneathiellales</taxon>
        <taxon>Sneathiellaceae</taxon>
        <taxon>Sneathiella</taxon>
    </lineage>
</organism>
<dbReference type="SUPFAM" id="SSF51905">
    <property type="entry name" value="FAD/NAD(P)-binding domain"/>
    <property type="match status" value="1"/>
</dbReference>
<dbReference type="SUPFAM" id="SSF54373">
    <property type="entry name" value="FAD-linked reductases, C-terminal domain"/>
    <property type="match status" value="1"/>
</dbReference>
<keyword evidence="5" id="KW-0503">Monooxygenase</keyword>
<dbReference type="PANTHER" id="PTHR13789:SF318">
    <property type="entry name" value="GERANYLGERANYL DIPHOSPHATE REDUCTASE"/>
    <property type="match status" value="1"/>
</dbReference>
<dbReference type="GO" id="GO:0071949">
    <property type="term" value="F:FAD binding"/>
    <property type="evidence" value="ECO:0007669"/>
    <property type="project" value="InterPro"/>
</dbReference>
<dbReference type="GO" id="GO:0004497">
    <property type="term" value="F:monooxygenase activity"/>
    <property type="evidence" value="ECO:0007669"/>
    <property type="project" value="UniProtKB-KW"/>
</dbReference>
<comment type="cofactor">
    <cofactor evidence="1">
        <name>FAD</name>
        <dbReference type="ChEBI" id="CHEBI:57692"/>
    </cofactor>
</comment>
<dbReference type="RefSeq" id="WP_161316174.1">
    <property type="nucleotide sequence ID" value="NZ_WTUW01000002.1"/>
</dbReference>
<feature type="domain" description="FAD-binding" evidence="6">
    <location>
        <begin position="2"/>
        <end position="341"/>
    </location>
</feature>
<dbReference type="Gene3D" id="3.50.50.60">
    <property type="entry name" value="FAD/NAD(P)-binding domain"/>
    <property type="match status" value="1"/>
</dbReference>
<dbReference type="InterPro" id="IPR036188">
    <property type="entry name" value="FAD/NAD-bd_sf"/>
</dbReference>
<keyword evidence="2" id="KW-0285">Flavoprotein</keyword>
<evidence type="ECO:0000256" key="5">
    <source>
        <dbReference type="ARBA" id="ARBA00023033"/>
    </source>
</evidence>
<dbReference type="Pfam" id="PF01494">
    <property type="entry name" value="FAD_binding_3"/>
    <property type="match status" value="1"/>
</dbReference>
<evidence type="ECO:0000256" key="4">
    <source>
        <dbReference type="ARBA" id="ARBA00023002"/>
    </source>
</evidence>
<dbReference type="Proteomes" id="UP000476030">
    <property type="component" value="Unassembled WGS sequence"/>
</dbReference>
<keyword evidence="3" id="KW-0274">FAD</keyword>
<reference evidence="7 8" key="1">
    <citation type="submission" date="2019-12" db="EMBL/GenBank/DDBJ databases">
        <title>Snethiella sp. nov. sp. isolated from sea sand.</title>
        <authorList>
            <person name="Kim J."/>
            <person name="Jeong S.E."/>
            <person name="Jung H.S."/>
            <person name="Jeon C.O."/>
        </authorList>
    </citation>
    <scope>NUCLEOTIDE SEQUENCE [LARGE SCALE GENOMIC DNA]</scope>
    <source>
        <strain evidence="7 8">DP05</strain>
    </source>
</reference>
<proteinExistence type="predicted"/>
<evidence type="ECO:0000256" key="2">
    <source>
        <dbReference type="ARBA" id="ARBA00022630"/>
    </source>
</evidence>
<protein>
    <submittedName>
        <fullName evidence="7">Hydroxylase</fullName>
    </submittedName>
</protein>
<comment type="caution">
    <text evidence="7">The sequence shown here is derived from an EMBL/GenBank/DDBJ whole genome shotgun (WGS) entry which is preliminary data.</text>
</comment>
<gene>
    <name evidence="7" type="ORF">GQE98_13735</name>
</gene>